<dbReference type="EMBL" id="FNNH01000076">
    <property type="protein sequence ID" value="SDX16609.1"/>
    <property type="molecule type" value="Genomic_DNA"/>
</dbReference>
<feature type="transmembrane region" description="Helical" evidence="1">
    <location>
        <begin position="20"/>
        <end position="41"/>
    </location>
</feature>
<dbReference type="AlphaFoldDB" id="A0A1H2ZIR5"/>
<keyword evidence="1" id="KW-0812">Transmembrane</keyword>
<gene>
    <name evidence="2" type="ORF">SAMN05421882_10765</name>
</gene>
<proteinExistence type="predicted"/>
<dbReference type="Proteomes" id="UP000183454">
    <property type="component" value="Unassembled WGS sequence"/>
</dbReference>
<reference evidence="2 3" key="1">
    <citation type="submission" date="2016-10" db="EMBL/GenBank/DDBJ databases">
        <authorList>
            <person name="de Groot N.N."/>
        </authorList>
    </citation>
    <scope>NUCLEOTIDE SEQUENCE [LARGE SCALE GENOMIC DNA]</scope>
    <source>
        <strain evidence="2 3">Nm110</strain>
    </source>
</reference>
<protein>
    <submittedName>
        <fullName evidence="2">Uncharacterized protein</fullName>
    </submittedName>
</protein>
<sequence length="90" mass="10334">MLNNARPYTLSTLYSISKSSLTLSAFHLAVLLILSAARLRVNFDLKMKLRLIPPSREKLKLAVIHHSMKLANPITHRFLHYLQELITIAR</sequence>
<keyword evidence="1" id="KW-0472">Membrane</keyword>
<evidence type="ECO:0000256" key="1">
    <source>
        <dbReference type="SAM" id="Phobius"/>
    </source>
</evidence>
<evidence type="ECO:0000313" key="3">
    <source>
        <dbReference type="Proteomes" id="UP000183454"/>
    </source>
</evidence>
<accession>A0A1H2ZIR5</accession>
<name>A0A1H2ZIR5_9PROT</name>
<evidence type="ECO:0000313" key="2">
    <source>
        <dbReference type="EMBL" id="SDX16609.1"/>
    </source>
</evidence>
<keyword evidence="1" id="KW-1133">Transmembrane helix</keyword>
<organism evidence="2 3">
    <name type="scientific">Nitrosomonas communis</name>
    <dbReference type="NCBI Taxonomy" id="44574"/>
    <lineage>
        <taxon>Bacteria</taxon>
        <taxon>Pseudomonadati</taxon>
        <taxon>Pseudomonadota</taxon>
        <taxon>Betaproteobacteria</taxon>
        <taxon>Nitrosomonadales</taxon>
        <taxon>Nitrosomonadaceae</taxon>
        <taxon>Nitrosomonas</taxon>
    </lineage>
</organism>